<evidence type="ECO:0000256" key="14">
    <source>
        <dbReference type="ARBA" id="ARBA00070875"/>
    </source>
</evidence>
<feature type="disulfide bond" evidence="18">
    <location>
        <begin position="85"/>
        <end position="128"/>
    </location>
</feature>
<keyword evidence="6" id="KW-0946">Virion</keyword>
<keyword evidence="4" id="KW-0732">Signal</keyword>
<evidence type="ECO:0000256" key="15">
    <source>
        <dbReference type="ARBA" id="ARBA00077807"/>
    </source>
</evidence>
<accession>A0A881SYA9</accession>
<evidence type="ECO:0000256" key="4">
    <source>
        <dbReference type="ARBA" id="ARBA00022729"/>
    </source>
</evidence>
<dbReference type="PANTHER" id="PTHR45656">
    <property type="entry name" value="PROTEIN CBR-CLEC-78"/>
    <property type="match status" value="1"/>
</dbReference>
<organism evidence="21">
    <name type="scientific">Swinepox virus</name>
    <name type="common">SWPV</name>
    <dbReference type="NCBI Taxonomy" id="10276"/>
    <lineage>
        <taxon>Viruses</taxon>
        <taxon>Varidnaviria</taxon>
        <taxon>Bamfordvirae</taxon>
        <taxon>Nucleocytoviricota</taxon>
        <taxon>Pokkesviricetes</taxon>
        <taxon>Chitovirales</taxon>
        <taxon>Poxviridae</taxon>
        <taxon>Chordopoxvirinae</taxon>
        <taxon>Suipoxvirus</taxon>
        <taxon>Suipoxvirus swinepox</taxon>
    </lineage>
</organism>
<evidence type="ECO:0000256" key="1">
    <source>
        <dbReference type="ARBA" id="ARBA00004650"/>
    </source>
</evidence>
<dbReference type="Pfam" id="PF00084">
    <property type="entry name" value="Sushi"/>
    <property type="match status" value="2"/>
</dbReference>
<dbReference type="GO" id="GO:0055036">
    <property type="term" value="C:virion membrane"/>
    <property type="evidence" value="ECO:0007669"/>
    <property type="project" value="UniProtKB-SubCell"/>
</dbReference>
<keyword evidence="19" id="KW-0812">Transmembrane</keyword>
<evidence type="ECO:0000256" key="13">
    <source>
        <dbReference type="ARBA" id="ARBA00066298"/>
    </source>
</evidence>
<sequence length="232" mass="26245">MLLSLFILMYYMPNVIYCSCDIPPDIVNGKIYDKKEVYSNGDSVSYICGENKIGIPYSLIGNDIITCNKDGKWYPDPPRCKMIICRFPALQNGYVNGIPSNKKFYYKQKVSFTCKDGFLLAGEPYSICNINSTWFPDIPICIKNDKSLSIIIYNNNDDDFKDLDNEDIVNANMRSINNTLEINITNNNISETTLLIILGGIGSIFIFGIILLIYSCSNSVNNKYSKLDTFIT</sequence>
<dbReference type="SUPFAM" id="SSF57535">
    <property type="entry name" value="Complement control module/SCR domain"/>
    <property type="match status" value="2"/>
</dbReference>
<evidence type="ECO:0000256" key="10">
    <source>
        <dbReference type="ARBA" id="ARBA00023280"/>
    </source>
</evidence>
<evidence type="ECO:0000256" key="9">
    <source>
        <dbReference type="ARBA" id="ARBA00023252"/>
    </source>
</evidence>
<dbReference type="CDD" id="cd00033">
    <property type="entry name" value="CCP"/>
    <property type="match status" value="2"/>
</dbReference>
<evidence type="ECO:0000259" key="20">
    <source>
        <dbReference type="PROSITE" id="PS50923"/>
    </source>
</evidence>
<dbReference type="InterPro" id="IPR000436">
    <property type="entry name" value="Sushi_SCR_CCP_dom"/>
</dbReference>
<name>A0A881SYA9_SWPV</name>
<evidence type="ECO:0000256" key="3">
    <source>
        <dbReference type="ARBA" id="ARBA00022659"/>
    </source>
</evidence>
<evidence type="ECO:0000256" key="11">
    <source>
        <dbReference type="ARBA" id="ARBA00037804"/>
    </source>
</evidence>
<keyword evidence="9" id="KW-0945">Host-virus interaction</keyword>
<keyword evidence="9" id="KW-1087">Inhibition of host complement factors by virus</keyword>
<dbReference type="FunFam" id="2.10.70.10:FF:000014">
    <property type="entry name" value="Membrane cofactor protein"/>
    <property type="match status" value="1"/>
</dbReference>
<keyword evidence="8 18" id="KW-1015">Disulfide bond</keyword>
<keyword evidence="3 18" id="KW-0768">Sushi</keyword>
<evidence type="ECO:0000256" key="6">
    <source>
        <dbReference type="ARBA" id="ARBA00022844"/>
    </source>
</evidence>
<dbReference type="PANTHER" id="PTHR45656:SF4">
    <property type="entry name" value="PROTEIN CBR-CLEC-78"/>
    <property type="match status" value="1"/>
</dbReference>
<dbReference type="Proteomes" id="UP000671927">
    <property type="component" value="Segment"/>
</dbReference>
<evidence type="ECO:0000256" key="2">
    <source>
        <dbReference type="ARBA" id="ARBA00022511"/>
    </source>
</evidence>
<keyword evidence="5" id="KW-0677">Repeat</keyword>
<evidence type="ECO:0000256" key="17">
    <source>
        <dbReference type="ARBA" id="ARBA00082341"/>
    </source>
</evidence>
<keyword evidence="10" id="KW-0899">Viral immunoevasion</keyword>
<gene>
    <name evidence="21" type="primary">SwPV140</name>
</gene>
<keyword evidence="19" id="KW-0472">Membrane</keyword>
<dbReference type="EMBL" id="MW036632">
    <property type="protein sequence ID" value="QQG31631.1"/>
    <property type="molecule type" value="Genomic_DNA"/>
</dbReference>
<evidence type="ECO:0000256" key="5">
    <source>
        <dbReference type="ARBA" id="ARBA00022737"/>
    </source>
</evidence>
<dbReference type="Gene3D" id="2.10.70.10">
    <property type="entry name" value="Complement Module, domain 1"/>
    <property type="match status" value="2"/>
</dbReference>
<protein>
    <recommendedName>
        <fullName evidence="14">Complement control protein C3</fullName>
    </recommendedName>
    <alternativeName>
        <fullName evidence="17">28 kDa protein</fullName>
    </alternativeName>
    <alternativeName>
        <fullName evidence="15">Secretory protein 35</fullName>
    </alternativeName>
    <alternativeName>
        <fullName evidence="16">VCP</fullName>
    </alternativeName>
</protein>
<comment type="subunit">
    <text evidence="13">Heterodimer with A56 protein; disulfide-linked.</text>
</comment>
<evidence type="ECO:0000313" key="21">
    <source>
        <dbReference type="EMBL" id="QQG31631.1"/>
    </source>
</evidence>
<dbReference type="SMART" id="SM00032">
    <property type="entry name" value="CCP"/>
    <property type="match status" value="2"/>
</dbReference>
<evidence type="ECO:0000256" key="7">
    <source>
        <dbReference type="ARBA" id="ARBA00022870"/>
    </source>
</evidence>
<feature type="disulfide bond" evidence="18">
    <location>
        <begin position="114"/>
        <end position="141"/>
    </location>
</feature>
<dbReference type="PROSITE" id="PS50923">
    <property type="entry name" value="SUSHI"/>
    <property type="match status" value="2"/>
</dbReference>
<keyword evidence="2" id="KW-1032">Host cell membrane</keyword>
<comment type="caution">
    <text evidence="18">Lacks conserved residue(s) required for the propagation of feature annotation.</text>
</comment>
<evidence type="ECO:0000256" key="12">
    <source>
        <dbReference type="ARBA" id="ARBA00058638"/>
    </source>
</evidence>
<evidence type="ECO:0000256" key="16">
    <source>
        <dbReference type="ARBA" id="ARBA00078481"/>
    </source>
</evidence>
<organismHost>
    <name type="scientific">Sus scrofa</name>
    <name type="common">Pig</name>
    <dbReference type="NCBI Taxonomy" id="9823"/>
</organismHost>
<reference evidence="21" key="1">
    <citation type="journal article" date="2021" name="Arch. Virol.">
        <title>First complete genome characterization of swinepox virus directly from a clinical sample indicates divergence of a Eurasian-lineage virus.</title>
        <authorList>
            <person name="Aasdev A."/>
            <person name="Mishra A."/>
            <person name="Bora D.P."/>
            <person name="Kurkure N.V."/>
            <person name="Barman N.N."/>
            <person name="Raut A.A."/>
        </authorList>
    </citation>
    <scope>NUCLEOTIDE SEQUENCE</scope>
    <source>
        <strain evidence="21">SwPV/India-Assam/16</strain>
    </source>
</reference>
<keyword evidence="7" id="KW-1043">Host membrane</keyword>
<dbReference type="InterPro" id="IPR051277">
    <property type="entry name" value="SEZ6_CSMD_C4BPB_Regulators"/>
</dbReference>
<comment type="function">
    <text evidence="12">Serves to protect the virus against complement attack by inhibiting both classical and alternative pathways of complement activation. Binds C3b and C4b.</text>
</comment>
<evidence type="ECO:0000256" key="8">
    <source>
        <dbReference type="ARBA" id="ARBA00023157"/>
    </source>
</evidence>
<dbReference type="GO" id="GO:0042784">
    <property type="term" value="P:symbiont-mediated suppression of host complement activation"/>
    <property type="evidence" value="ECO:0007669"/>
    <property type="project" value="UniProtKB-KW"/>
</dbReference>
<evidence type="ECO:0000256" key="19">
    <source>
        <dbReference type="SAM" id="Phobius"/>
    </source>
</evidence>
<proteinExistence type="predicted"/>
<dbReference type="InterPro" id="IPR035976">
    <property type="entry name" value="Sushi/SCR/CCP_sf"/>
</dbReference>
<feature type="transmembrane region" description="Helical" evidence="19">
    <location>
        <begin position="194"/>
        <end position="216"/>
    </location>
</feature>
<feature type="domain" description="Sushi" evidence="20">
    <location>
        <begin position="18"/>
        <end position="82"/>
    </location>
</feature>
<feature type="domain" description="Sushi" evidence="20">
    <location>
        <begin position="83"/>
        <end position="143"/>
    </location>
</feature>
<keyword evidence="19" id="KW-1133">Transmembrane helix</keyword>
<comment type="subcellular location">
    <subcellularLocation>
        <location evidence="11">Host cell membrane</location>
        <topology evidence="11">Peripheral membrane protein</topology>
        <orientation evidence="11">Extracellular side</orientation>
    </subcellularLocation>
    <subcellularLocation>
        <location evidence="1">Virion membrane</location>
        <topology evidence="1">Peripheral membrane protein</topology>
    </subcellularLocation>
</comment>
<dbReference type="GO" id="GO:0020002">
    <property type="term" value="C:host cell plasma membrane"/>
    <property type="evidence" value="ECO:0007669"/>
    <property type="project" value="UniProtKB-SubCell"/>
</dbReference>
<evidence type="ECO:0000256" key="18">
    <source>
        <dbReference type="PROSITE-ProRule" id="PRU00302"/>
    </source>
</evidence>